<comment type="caution">
    <text evidence="1">The sequence shown here is derived from an EMBL/GenBank/DDBJ whole genome shotgun (WGS) entry which is preliminary data.</text>
</comment>
<name>A0A644YG80_9ZZZZ</name>
<protein>
    <recommendedName>
        <fullName evidence="2">FlgN protein</fullName>
    </recommendedName>
</protein>
<gene>
    <name evidence="1" type="ORF">SDC9_73849</name>
</gene>
<reference evidence="1" key="1">
    <citation type="submission" date="2019-08" db="EMBL/GenBank/DDBJ databases">
        <authorList>
            <person name="Kucharzyk K."/>
            <person name="Murdoch R.W."/>
            <person name="Higgins S."/>
            <person name="Loffler F."/>
        </authorList>
    </citation>
    <scope>NUCLEOTIDE SEQUENCE</scope>
</reference>
<sequence length="134" mass="15548">MSRIWEEALAELLALERRIFRKFNETLGITRELAEAVDREDQVSVKMLLSSRQAPLLELQELNAAVELKRCDLSGEDEAAFDRLITEHGAPQTPAEKEVAEQMALNRRILEQLAELDRRVNEKLCREKSVYRKR</sequence>
<proteinExistence type="predicted"/>
<accession>A0A644YG80</accession>
<organism evidence="1">
    <name type="scientific">bioreactor metagenome</name>
    <dbReference type="NCBI Taxonomy" id="1076179"/>
    <lineage>
        <taxon>unclassified sequences</taxon>
        <taxon>metagenomes</taxon>
        <taxon>ecological metagenomes</taxon>
    </lineage>
</organism>
<dbReference type="EMBL" id="VSSQ01004968">
    <property type="protein sequence ID" value="MPM27339.1"/>
    <property type="molecule type" value="Genomic_DNA"/>
</dbReference>
<evidence type="ECO:0000313" key="1">
    <source>
        <dbReference type="EMBL" id="MPM27339.1"/>
    </source>
</evidence>
<dbReference type="AlphaFoldDB" id="A0A644YG80"/>
<evidence type="ECO:0008006" key="2">
    <source>
        <dbReference type="Google" id="ProtNLM"/>
    </source>
</evidence>